<dbReference type="AlphaFoldDB" id="A0A0N1H783"/>
<dbReference type="GO" id="GO:0016791">
    <property type="term" value="F:phosphatase activity"/>
    <property type="evidence" value="ECO:0007669"/>
    <property type="project" value="TreeGrafter"/>
</dbReference>
<proteinExistence type="inferred from homology"/>
<dbReference type="SUPFAM" id="SSF53254">
    <property type="entry name" value="Phosphoglycerate mutase-like"/>
    <property type="match status" value="1"/>
</dbReference>
<dbReference type="Gene3D" id="3.40.50.1240">
    <property type="entry name" value="Phosphoglycerate mutase-like"/>
    <property type="match status" value="1"/>
</dbReference>
<dbReference type="InterPro" id="IPR050645">
    <property type="entry name" value="Histidine_acid_phosphatase"/>
</dbReference>
<dbReference type="GeneID" id="28741889"/>
<evidence type="ECO:0000256" key="3">
    <source>
        <dbReference type="SAM" id="SignalP"/>
    </source>
</evidence>
<feature type="chain" id="PRO_5005873134" description="Lysosomal acid phosphatase" evidence="3">
    <location>
        <begin position="20"/>
        <end position="472"/>
    </location>
</feature>
<keyword evidence="5" id="KW-1185">Reference proteome</keyword>
<dbReference type="RefSeq" id="XP_018002227.1">
    <property type="nucleotide sequence ID" value="XM_018150009.1"/>
</dbReference>
<keyword evidence="2" id="KW-1133">Transmembrane helix</keyword>
<comment type="similarity">
    <text evidence="1">Belongs to the histidine acid phosphatase family.</text>
</comment>
<sequence>MQVVSKIAALAALAATVDAHFIQSVLVFTRHGDRTSKFYKGYEMTALGAQQVYQSGQFYRERYLTDSNTTHGHSHPIRGISRSEAVASQIWASAPDQHVLYQTATNFLQGLYPPIDEAEELNNGSSITGPLAGYQYILIHGEDASSPDTIWLKGDDECPNYDAASKSYKQSAEYAATLASSADFYAQFIPQLGSIMADANVSYAKAYDVFDLINAFSVSEDNLDQLRYYADEWEWNSNFNASQPDRSIGGKALAGGILRQLQAVVQGKGKTKFSLMAGSYDTFLSFFGLADLQSASPDFMGLPAYASSMAFELFTENSAVFDEEDLYVRFHFRNGTESDKELEAYPLFGSNTMDMPWSYFVAAMGDRAITTVADWCVACGSEAGFCVAANATADAESESSVSGQGASGSGGLSNAAAGGIGAAVALAVVGLVGAAVWLAKRRRGGRDFGVAPAGDVETKRVSLSESGSDRGV</sequence>
<dbReference type="Pfam" id="PF00328">
    <property type="entry name" value="His_Phos_2"/>
    <property type="match status" value="1"/>
</dbReference>
<dbReference type="EMBL" id="LFJN01000007">
    <property type="protein sequence ID" value="KPI42264.1"/>
    <property type="molecule type" value="Genomic_DNA"/>
</dbReference>
<comment type="caution">
    <text evidence="4">The sequence shown here is derived from an EMBL/GenBank/DDBJ whole genome shotgun (WGS) entry which is preliminary data.</text>
</comment>
<keyword evidence="3" id="KW-0732">Signal</keyword>
<dbReference type="PANTHER" id="PTHR11567">
    <property type="entry name" value="ACID PHOSPHATASE-RELATED"/>
    <property type="match status" value="1"/>
</dbReference>
<accession>A0A0N1H783</accession>
<dbReference type="PANTHER" id="PTHR11567:SF142">
    <property type="entry name" value="PHOSPHOGLYCERATE MUTASE-LIKE PROTEIN"/>
    <property type="match status" value="1"/>
</dbReference>
<dbReference type="InterPro" id="IPR029033">
    <property type="entry name" value="His_PPase_superfam"/>
</dbReference>
<keyword evidence="2" id="KW-0472">Membrane</keyword>
<dbReference type="OrthoDB" id="258392at2759"/>
<name>A0A0N1H783_9EURO</name>
<evidence type="ECO:0008006" key="6">
    <source>
        <dbReference type="Google" id="ProtNLM"/>
    </source>
</evidence>
<gene>
    <name evidence="4" type="ORF">AB675_9473</name>
</gene>
<keyword evidence="2" id="KW-0812">Transmembrane</keyword>
<dbReference type="CDD" id="cd07061">
    <property type="entry name" value="HP_HAP_like"/>
    <property type="match status" value="1"/>
</dbReference>
<feature type="signal peptide" evidence="3">
    <location>
        <begin position="1"/>
        <end position="19"/>
    </location>
</feature>
<dbReference type="InterPro" id="IPR000560">
    <property type="entry name" value="His_Pase_clade-2"/>
</dbReference>
<dbReference type="VEuPathDB" id="FungiDB:AB675_9473"/>
<evidence type="ECO:0000256" key="2">
    <source>
        <dbReference type="SAM" id="Phobius"/>
    </source>
</evidence>
<evidence type="ECO:0000313" key="5">
    <source>
        <dbReference type="Proteomes" id="UP000038010"/>
    </source>
</evidence>
<evidence type="ECO:0000256" key="1">
    <source>
        <dbReference type="ARBA" id="ARBA00005375"/>
    </source>
</evidence>
<evidence type="ECO:0000313" key="4">
    <source>
        <dbReference type="EMBL" id="KPI42264.1"/>
    </source>
</evidence>
<protein>
    <recommendedName>
        <fullName evidence="6">Lysosomal acid phosphatase</fullName>
    </recommendedName>
</protein>
<feature type="transmembrane region" description="Helical" evidence="2">
    <location>
        <begin position="416"/>
        <end position="439"/>
    </location>
</feature>
<organism evidence="4 5">
    <name type="scientific">Cyphellophora attinorum</name>
    <dbReference type="NCBI Taxonomy" id="1664694"/>
    <lineage>
        <taxon>Eukaryota</taxon>
        <taxon>Fungi</taxon>
        <taxon>Dikarya</taxon>
        <taxon>Ascomycota</taxon>
        <taxon>Pezizomycotina</taxon>
        <taxon>Eurotiomycetes</taxon>
        <taxon>Chaetothyriomycetidae</taxon>
        <taxon>Chaetothyriales</taxon>
        <taxon>Cyphellophoraceae</taxon>
        <taxon>Cyphellophora</taxon>
    </lineage>
</organism>
<dbReference type="Proteomes" id="UP000038010">
    <property type="component" value="Unassembled WGS sequence"/>
</dbReference>
<reference evidence="4 5" key="1">
    <citation type="submission" date="2015-06" db="EMBL/GenBank/DDBJ databases">
        <title>Draft genome of the ant-associated black yeast Phialophora attae CBS 131958.</title>
        <authorList>
            <person name="Moreno L.F."/>
            <person name="Stielow B.J."/>
            <person name="de Hoog S."/>
            <person name="Vicente V.A."/>
            <person name="Weiss V.A."/>
            <person name="de Vries M."/>
            <person name="Cruz L.M."/>
            <person name="Souza E.M."/>
        </authorList>
    </citation>
    <scope>NUCLEOTIDE SEQUENCE [LARGE SCALE GENOMIC DNA]</scope>
    <source>
        <strain evidence="4 5">CBS 131958</strain>
    </source>
</reference>
<dbReference type="STRING" id="1664694.A0A0N1H783"/>